<dbReference type="SUPFAM" id="SSF50475">
    <property type="entry name" value="FMN-binding split barrel"/>
    <property type="match status" value="1"/>
</dbReference>
<evidence type="ECO:0000259" key="5">
    <source>
        <dbReference type="SMART" id="SM00903"/>
    </source>
</evidence>
<accession>A0AAU4K7N5</accession>
<evidence type="ECO:0000256" key="2">
    <source>
        <dbReference type="ARBA" id="ARBA00022630"/>
    </source>
</evidence>
<proteinExistence type="inferred from homology"/>
<dbReference type="Gene3D" id="2.30.110.10">
    <property type="entry name" value="Electron Transport, Fmn-binding Protein, Chain A"/>
    <property type="match status" value="1"/>
</dbReference>
<sequence>MSSSNDRIVHDPATVDPGDFYKLLTASIVPRPIAWVSSRSSDGIDNLSPYSFFSVSSTSPPVVQFTSVGGAKDSARNAIDTGQFVINIVSTSLMHLANDSSAGFDSDVDEFVEAGIPSTPATAVDCLRVADSPIAIECRLHRSIEVGNSVVIMGEVVALTVDPAIVADDGLPDYDKLAAVSRLGRIEWGMPGDTVDLDRPH</sequence>
<dbReference type="AlphaFoldDB" id="A0AAU4K7N5"/>
<dbReference type="PANTHER" id="PTHR33798:SF5">
    <property type="entry name" value="FLAVIN REDUCTASE LIKE DOMAIN-CONTAINING PROTEIN"/>
    <property type="match status" value="1"/>
</dbReference>
<organism evidence="6 7">
    <name type="scientific">Williamsia herbipolensis</name>
    <dbReference type="NCBI Taxonomy" id="1603258"/>
    <lineage>
        <taxon>Bacteria</taxon>
        <taxon>Bacillati</taxon>
        <taxon>Actinomycetota</taxon>
        <taxon>Actinomycetes</taxon>
        <taxon>Mycobacteriales</taxon>
        <taxon>Nocardiaceae</taxon>
        <taxon>Williamsia</taxon>
    </lineage>
</organism>
<dbReference type="EMBL" id="CP108021">
    <property type="protein sequence ID" value="WUM22049.1"/>
    <property type="molecule type" value="Genomic_DNA"/>
</dbReference>
<dbReference type="GO" id="GO:0016646">
    <property type="term" value="F:oxidoreductase activity, acting on the CH-NH group of donors, NAD or NADP as acceptor"/>
    <property type="evidence" value="ECO:0007669"/>
    <property type="project" value="UniProtKB-ARBA"/>
</dbReference>
<dbReference type="SMART" id="SM00903">
    <property type="entry name" value="Flavin_Reduct"/>
    <property type="match status" value="1"/>
</dbReference>
<feature type="domain" description="Flavin reductase like" evidence="5">
    <location>
        <begin position="26"/>
        <end position="175"/>
    </location>
</feature>
<dbReference type="InterPro" id="IPR012349">
    <property type="entry name" value="Split_barrel_FMN-bd"/>
</dbReference>
<keyword evidence="3" id="KW-0288">FMN</keyword>
<comment type="cofactor">
    <cofactor evidence="1">
        <name>FMN</name>
        <dbReference type="ChEBI" id="CHEBI:58210"/>
    </cofactor>
</comment>
<dbReference type="KEGG" id="whr:OG579_09900"/>
<dbReference type="PANTHER" id="PTHR33798">
    <property type="entry name" value="FLAVOPROTEIN OXYGENASE"/>
    <property type="match status" value="1"/>
</dbReference>
<dbReference type="RefSeq" id="WP_328858983.1">
    <property type="nucleotide sequence ID" value="NZ_CP108021.1"/>
</dbReference>
<reference evidence="6 7" key="1">
    <citation type="submission" date="2022-10" db="EMBL/GenBank/DDBJ databases">
        <title>The complete genomes of actinobacterial strains from the NBC collection.</title>
        <authorList>
            <person name="Joergensen T.S."/>
            <person name="Alvarez Arevalo M."/>
            <person name="Sterndorff E.B."/>
            <person name="Faurdal D."/>
            <person name="Vuksanovic O."/>
            <person name="Mourched A.-S."/>
            <person name="Charusanti P."/>
            <person name="Shaw S."/>
            <person name="Blin K."/>
            <person name="Weber T."/>
        </authorList>
    </citation>
    <scope>NUCLEOTIDE SEQUENCE [LARGE SCALE GENOMIC DNA]</scope>
    <source>
        <strain evidence="6 7">NBC_00319</strain>
    </source>
</reference>
<evidence type="ECO:0000256" key="4">
    <source>
        <dbReference type="ARBA" id="ARBA00038054"/>
    </source>
</evidence>
<evidence type="ECO:0000313" key="6">
    <source>
        <dbReference type="EMBL" id="WUM22049.1"/>
    </source>
</evidence>
<name>A0AAU4K7N5_9NOCA</name>
<dbReference type="Pfam" id="PF01613">
    <property type="entry name" value="Flavin_Reduct"/>
    <property type="match status" value="1"/>
</dbReference>
<keyword evidence="7" id="KW-1185">Reference proteome</keyword>
<evidence type="ECO:0000256" key="1">
    <source>
        <dbReference type="ARBA" id="ARBA00001917"/>
    </source>
</evidence>
<dbReference type="InterPro" id="IPR002563">
    <property type="entry name" value="Flavin_Rdtase-like_dom"/>
</dbReference>
<dbReference type="GO" id="GO:0010181">
    <property type="term" value="F:FMN binding"/>
    <property type="evidence" value="ECO:0007669"/>
    <property type="project" value="InterPro"/>
</dbReference>
<gene>
    <name evidence="6" type="ORF">OG579_09900</name>
</gene>
<protein>
    <submittedName>
        <fullName evidence="6">Flavin reductase family protein</fullName>
    </submittedName>
</protein>
<dbReference type="Proteomes" id="UP001432128">
    <property type="component" value="Chromosome"/>
</dbReference>
<keyword evidence="2" id="KW-0285">Flavoprotein</keyword>
<comment type="similarity">
    <text evidence="4">Belongs to the flavoredoxin family.</text>
</comment>
<evidence type="ECO:0000313" key="7">
    <source>
        <dbReference type="Proteomes" id="UP001432128"/>
    </source>
</evidence>
<evidence type="ECO:0000256" key="3">
    <source>
        <dbReference type="ARBA" id="ARBA00022643"/>
    </source>
</evidence>